<gene>
    <name evidence="7" type="ORF">BDW59DRAFT_163975</name>
</gene>
<dbReference type="Pfam" id="PF00682">
    <property type="entry name" value="HMGL-like"/>
    <property type="match status" value="1"/>
</dbReference>
<accession>A0ABR4I221</accession>
<proteinExistence type="inferred from homology"/>
<dbReference type="PANTHER" id="PTHR46911:SF1">
    <property type="entry name" value="2-ISOPROPYLMALATE SYNTHASE"/>
    <property type="match status" value="1"/>
</dbReference>
<comment type="caution">
    <text evidence="7">The sequence shown here is derived from an EMBL/GenBank/DDBJ whole genome shotgun (WGS) entry which is preliminary data.</text>
</comment>
<evidence type="ECO:0000256" key="5">
    <source>
        <dbReference type="RuleBase" id="RU003523"/>
    </source>
</evidence>
<protein>
    <recommendedName>
        <fullName evidence="3">2-isopropylmalate synthase</fullName>
        <ecNumber evidence="3">2.3.3.13</ecNumber>
    </recommendedName>
</protein>
<comment type="catalytic activity">
    <reaction evidence="1">
        <text>3-methyl-2-oxobutanoate + acetyl-CoA + H2O = (2S)-2-isopropylmalate + CoA + H(+)</text>
        <dbReference type="Rhea" id="RHEA:21524"/>
        <dbReference type="ChEBI" id="CHEBI:1178"/>
        <dbReference type="ChEBI" id="CHEBI:11851"/>
        <dbReference type="ChEBI" id="CHEBI:15377"/>
        <dbReference type="ChEBI" id="CHEBI:15378"/>
        <dbReference type="ChEBI" id="CHEBI:57287"/>
        <dbReference type="ChEBI" id="CHEBI:57288"/>
        <dbReference type="EC" id="2.3.3.13"/>
    </reaction>
</comment>
<dbReference type="Gene3D" id="3.30.160.270">
    <property type="match status" value="1"/>
</dbReference>
<dbReference type="InterPro" id="IPR036230">
    <property type="entry name" value="LeuA_allosteric_dom_sf"/>
</dbReference>
<dbReference type="PROSITE" id="PS00815">
    <property type="entry name" value="AIPM_HOMOCIT_SYNTH_1"/>
    <property type="match status" value="1"/>
</dbReference>
<dbReference type="EMBL" id="JBFXLS010000061">
    <property type="protein sequence ID" value="KAL2821793.1"/>
    <property type="molecule type" value="Genomic_DNA"/>
</dbReference>
<feature type="domain" description="Pyruvate carboxyltransferase" evidence="6">
    <location>
        <begin position="67"/>
        <end position="346"/>
    </location>
</feature>
<dbReference type="InterPro" id="IPR054692">
    <property type="entry name" value="LeuA-like_post-cat"/>
</dbReference>
<dbReference type="Proteomes" id="UP001610335">
    <property type="component" value="Unassembled WGS sequence"/>
</dbReference>
<dbReference type="InterPro" id="IPR000891">
    <property type="entry name" value="PYR_CT"/>
</dbReference>
<comment type="similarity">
    <text evidence="2">Belongs to the alpha-IPM synthase/homocitrate synthase family. LeuA type 2 subfamily.</text>
</comment>
<evidence type="ECO:0000313" key="8">
    <source>
        <dbReference type="Proteomes" id="UP001610335"/>
    </source>
</evidence>
<dbReference type="PANTHER" id="PTHR46911">
    <property type="match status" value="1"/>
</dbReference>
<dbReference type="SUPFAM" id="SSF89000">
    <property type="entry name" value="post-HMGL domain-like"/>
    <property type="match status" value="1"/>
</dbReference>
<sequence length="627" mass="70462">MSIKALYDDKDSTVSNERSNLESTSILYSNRRLFPNMLTNPSEKYTPFPQLRLPNRKWPNNALTRPPRWLSTDLRDGNQALTQPMDGAAKLRYFHFLLQLGYKEIEISYPSASQTEYDFTRELITTGAIPDDVAIQVMAPCREDLIRKTIESVRGARSVILHAHVSTSDCFREVVFNLTEREMIDLAVRCTRLIRSLTKDSLDPGMRQTVWTLEFTPENFQDTSVGFGLNICEAVKAAWQPTSQNQIIFNLTSTVEVAMPNVFADQVEFFCDHITEREKVCVSLHNHNDRGCAVATAEMSQLAGADRVEGCLFGNGERTGNVDLVTLALNLYTQGVHPGLNFGDINAVVELVEELTKIPVHSRAPYAGKFVFCTFTGTHQDAIRKGYKRRTAIEQKLGRSTKWRMPYLPMDPDDLGRKHEAIIRLNAQSGKGGIAWYVNDVFRIDLPRELEIDFTKVVKSYANENALEITHEMIEGLFRRRYMPTTSRDIGCLSGRENGKDAVDPHVEEYPEGRPVLPPATGHMQTELGPSRRNDVARLDTAIWQSVKSAVKKLGFNFEILDHALQATDSCEELVEATRYAGFVKVAPECSTSPVWGVAIAEDPISAALQAVLGAWEKHDFAQDLPN</sequence>
<keyword evidence="8" id="KW-1185">Reference proteome</keyword>
<dbReference type="InterPro" id="IPR002034">
    <property type="entry name" value="AIPM/Hcit_synth_CS"/>
</dbReference>
<reference evidence="7 8" key="1">
    <citation type="submission" date="2024-07" db="EMBL/GenBank/DDBJ databases">
        <title>Section-level genome sequencing and comparative genomics of Aspergillus sections Usti and Cavernicolus.</title>
        <authorList>
            <consortium name="Lawrence Berkeley National Laboratory"/>
            <person name="Nybo J.L."/>
            <person name="Vesth T.C."/>
            <person name="Theobald S."/>
            <person name="Frisvad J.C."/>
            <person name="Larsen T.O."/>
            <person name="Kjaerboelling I."/>
            <person name="Rothschild-Mancinelli K."/>
            <person name="Lyhne E.K."/>
            <person name="Kogle M.E."/>
            <person name="Barry K."/>
            <person name="Clum A."/>
            <person name="Na H."/>
            <person name="Ledsgaard L."/>
            <person name="Lin J."/>
            <person name="Lipzen A."/>
            <person name="Kuo A."/>
            <person name="Riley R."/>
            <person name="Mondo S."/>
            <person name="LaButti K."/>
            <person name="Haridas S."/>
            <person name="Pangalinan J."/>
            <person name="Salamov A.A."/>
            <person name="Simmons B.A."/>
            <person name="Magnuson J.K."/>
            <person name="Chen J."/>
            <person name="Drula E."/>
            <person name="Henrissat B."/>
            <person name="Wiebenga A."/>
            <person name="Lubbers R.J."/>
            <person name="Gomes A.C."/>
            <person name="Makela M.R."/>
            <person name="Stajich J."/>
            <person name="Grigoriev I.V."/>
            <person name="Mortensen U.H."/>
            <person name="De vries R.P."/>
            <person name="Baker S.E."/>
            <person name="Andersen M.R."/>
        </authorList>
    </citation>
    <scope>NUCLEOTIDE SEQUENCE [LARGE SCALE GENOMIC DNA]</scope>
    <source>
        <strain evidence="7 8">CBS 600.67</strain>
    </source>
</reference>
<dbReference type="NCBIfam" id="NF002991">
    <property type="entry name" value="PRK03739.1"/>
    <property type="match status" value="1"/>
</dbReference>
<dbReference type="SUPFAM" id="SSF51569">
    <property type="entry name" value="Aldolase"/>
    <property type="match status" value="1"/>
</dbReference>
<evidence type="ECO:0000259" key="6">
    <source>
        <dbReference type="PROSITE" id="PS50991"/>
    </source>
</evidence>
<organism evidence="7 8">
    <name type="scientific">Aspergillus cavernicola</name>
    <dbReference type="NCBI Taxonomy" id="176166"/>
    <lineage>
        <taxon>Eukaryota</taxon>
        <taxon>Fungi</taxon>
        <taxon>Dikarya</taxon>
        <taxon>Ascomycota</taxon>
        <taxon>Pezizomycotina</taxon>
        <taxon>Eurotiomycetes</taxon>
        <taxon>Eurotiomycetidae</taxon>
        <taxon>Eurotiales</taxon>
        <taxon>Aspergillaceae</taxon>
        <taxon>Aspergillus</taxon>
        <taxon>Aspergillus subgen. Nidulantes</taxon>
    </lineage>
</organism>
<name>A0ABR4I221_9EURO</name>
<dbReference type="Pfam" id="PF22615">
    <property type="entry name" value="IPMS_D2"/>
    <property type="match status" value="1"/>
</dbReference>
<keyword evidence="4 5" id="KW-0808">Transferase</keyword>
<dbReference type="PROSITE" id="PS50991">
    <property type="entry name" value="PYR_CT"/>
    <property type="match status" value="1"/>
</dbReference>
<evidence type="ECO:0000313" key="7">
    <source>
        <dbReference type="EMBL" id="KAL2821793.1"/>
    </source>
</evidence>
<dbReference type="InterPro" id="IPR039371">
    <property type="entry name" value="LeuA_N_DRE-TIM"/>
</dbReference>
<evidence type="ECO:0000256" key="2">
    <source>
        <dbReference type="ARBA" id="ARBA00009767"/>
    </source>
</evidence>
<dbReference type="EC" id="2.3.3.13" evidence="3"/>
<dbReference type="PROSITE" id="PS00816">
    <property type="entry name" value="AIPM_HOMOCIT_SYNTH_2"/>
    <property type="match status" value="1"/>
</dbReference>
<dbReference type="CDD" id="cd07942">
    <property type="entry name" value="DRE_TIM_LeuA"/>
    <property type="match status" value="1"/>
</dbReference>
<evidence type="ECO:0000256" key="1">
    <source>
        <dbReference type="ARBA" id="ARBA00000064"/>
    </source>
</evidence>
<evidence type="ECO:0000256" key="4">
    <source>
        <dbReference type="ARBA" id="ARBA00022679"/>
    </source>
</evidence>
<dbReference type="InterPro" id="IPR013785">
    <property type="entry name" value="Aldolase_TIM"/>
</dbReference>
<dbReference type="Gene3D" id="3.20.20.70">
    <property type="entry name" value="Aldolase class I"/>
    <property type="match status" value="1"/>
</dbReference>
<evidence type="ECO:0000256" key="3">
    <source>
        <dbReference type="ARBA" id="ARBA00012973"/>
    </source>
</evidence>